<dbReference type="EMBL" id="OV170225">
    <property type="protein sequence ID" value="CAH0725505.1"/>
    <property type="molecule type" value="Genomic_DNA"/>
</dbReference>
<dbReference type="OrthoDB" id="16692at2759"/>
<dbReference type="GO" id="GO:0051896">
    <property type="term" value="P:regulation of phosphatidylinositol 3-kinase/protein kinase B signal transduction"/>
    <property type="evidence" value="ECO:0007669"/>
    <property type="project" value="TreeGrafter"/>
</dbReference>
<dbReference type="PROSITE" id="PS00383">
    <property type="entry name" value="TYR_PHOSPHATASE_1"/>
    <property type="match status" value="1"/>
</dbReference>
<comment type="catalytic activity">
    <reaction evidence="16">
        <text>a 1,2-diacyl-sn-glycero-3-phospho-(1D-myo-inositol-3,4,5-trisphosphate) + H2O = a 1,2-diacyl-sn-glycero-3-phospho-(1D-myo-inositol-4,5-bisphosphate) + phosphate</text>
        <dbReference type="Rhea" id="RHEA:25017"/>
        <dbReference type="ChEBI" id="CHEBI:15377"/>
        <dbReference type="ChEBI" id="CHEBI:43474"/>
        <dbReference type="ChEBI" id="CHEBI:57836"/>
        <dbReference type="ChEBI" id="CHEBI:58456"/>
        <dbReference type="EC" id="3.1.3.67"/>
    </reaction>
    <physiologicalReaction direction="left-to-right" evidence="16">
        <dbReference type="Rhea" id="RHEA:25018"/>
    </physiologicalReaction>
</comment>
<name>A0A8J9YG90_9NEOP</name>
<comment type="catalytic activity">
    <reaction evidence="21">
        <text>O-phospho-L-tyrosyl-[protein] + H2O = L-tyrosyl-[protein] + phosphate</text>
        <dbReference type="Rhea" id="RHEA:10684"/>
        <dbReference type="Rhea" id="RHEA-COMP:10136"/>
        <dbReference type="Rhea" id="RHEA-COMP:20101"/>
        <dbReference type="ChEBI" id="CHEBI:15377"/>
        <dbReference type="ChEBI" id="CHEBI:43474"/>
        <dbReference type="ChEBI" id="CHEBI:46858"/>
        <dbReference type="ChEBI" id="CHEBI:61978"/>
        <dbReference type="EC" id="3.1.3.48"/>
    </reaction>
    <physiologicalReaction direction="left-to-right" evidence="21">
        <dbReference type="Rhea" id="RHEA:10685"/>
    </physiologicalReaction>
</comment>
<feature type="region of interest" description="Disordered" evidence="22">
    <location>
        <begin position="333"/>
        <end position="355"/>
    </location>
</feature>
<evidence type="ECO:0000256" key="14">
    <source>
        <dbReference type="ARBA" id="ARBA00034338"/>
    </source>
</evidence>
<comment type="catalytic activity">
    <reaction evidence="19">
        <text>O-phospho-L-seryl-[protein] + H2O = L-seryl-[protein] + phosphate</text>
        <dbReference type="Rhea" id="RHEA:20629"/>
        <dbReference type="Rhea" id="RHEA-COMP:9863"/>
        <dbReference type="Rhea" id="RHEA-COMP:11604"/>
        <dbReference type="ChEBI" id="CHEBI:15377"/>
        <dbReference type="ChEBI" id="CHEBI:29999"/>
        <dbReference type="ChEBI" id="CHEBI:43474"/>
        <dbReference type="ChEBI" id="CHEBI:83421"/>
        <dbReference type="EC" id="3.1.3.16"/>
    </reaction>
    <physiologicalReaction direction="left-to-right" evidence="19">
        <dbReference type="Rhea" id="RHEA:20630"/>
    </physiologicalReaction>
</comment>
<dbReference type="CDD" id="cd14509">
    <property type="entry name" value="PTP_PTEN"/>
    <property type="match status" value="1"/>
</dbReference>
<keyword evidence="23" id="KW-0812">Transmembrane</keyword>
<evidence type="ECO:0000256" key="15">
    <source>
        <dbReference type="ARBA" id="ARBA00043734"/>
    </source>
</evidence>
<dbReference type="InterPro" id="IPR045101">
    <property type="entry name" value="PTP_PTEN"/>
</dbReference>
<evidence type="ECO:0000256" key="21">
    <source>
        <dbReference type="ARBA" id="ARBA00051341"/>
    </source>
</evidence>
<dbReference type="GO" id="GO:0043491">
    <property type="term" value="P:phosphatidylinositol 3-kinase/protein kinase B signal transduction"/>
    <property type="evidence" value="ECO:0007669"/>
    <property type="project" value="TreeGrafter"/>
</dbReference>
<comment type="subcellular location">
    <subcellularLocation>
        <location evidence="1">Cell projection</location>
        <location evidence="1">Neuron projection</location>
    </subcellularLocation>
    <subcellularLocation>
        <location evidence="2">Cytoplasm</location>
    </subcellularLocation>
</comment>
<dbReference type="InterPro" id="IPR003595">
    <property type="entry name" value="Tyr_Pase_cat"/>
</dbReference>
<dbReference type="GO" id="GO:0048870">
    <property type="term" value="P:cell motility"/>
    <property type="evidence" value="ECO:0007669"/>
    <property type="project" value="TreeGrafter"/>
</dbReference>
<dbReference type="GO" id="GO:0008285">
    <property type="term" value="P:negative regulation of cell population proliferation"/>
    <property type="evidence" value="ECO:0007669"/>
    <property type="project" value="TreeGrafter"/>
</dbReference>
<comment type="catalytic activity">
    <reaction evidence="12">
        <text>1,2-dihexadecanoyl-sn-glycero-3-phospho-(1D-myo-inositol-3,4,5-trisphosphate) + H2O = 1,2-dihexadecanoyl-sn-glycero-3-phospho-(1D-myo-inositol-4,5-bisphosphate) + phosphate</text>
        <dbReference type="Rhea" id="RHEA:43560"/>
        <dbReference type="ChEBI" id="CHEBI:15377"/>
        <dbReference type="ChEBI" id="CHEBI:43474"/>
        <dbReference type="ChEBI" id="CHEBI:83420"/>
        <dbReference type="ChEBI" id="CHEBI:83423"/>
    </reaction>
    <physiologicalReaction direction="left-to-right" evidence="12">
        <dbReference type="Rhea" id="RHEA:43561"/>
    </physiologicalReaction>
</comment>
<dbReference type="EC" id="3.1.3.67" evidence="4"/>
<dbReference type="InterPro" id="IPR000387">
    <property type="entry name" value="Tyr_Pase_dom"/>
</dbReference>
<dbReference type="AlphaFoldDB" id="A0A8J9YG90"/>
<feature type="region of interest" description="Disordered" evidence="22">
    <location>
        <begin position="708"/>
        <end position="732"/>
    </location>
</feature>
<dbReference type="SMART" id="SM01326">
    <property type="entry name" value="PTEN_C2"/>
    <property type="match status" value="1"/>
</dbReference>
<evidence type="ECO:0000256" key="16">
    <source>
        <dbReference type="ARBA" id="ARBA00043760"/>
    </source>
</evidence>
<dbReference type="GO" id="GO:0046856">
    <property type="term" value="P:phosphatidylinositol dephosphorylation"/>
    <property type="evidence" value="ECO:0007669"/>
    <property type="project" value="TreeGrafter"/>
</dbReference>
<sequence length="833" mass="94430">MVSKRRKRYVKDGFNLDLAYITDRIIAMGFPAEKLEGVYRNHIDEVYRFLEQMHKGHYMIYNLCAERKYDAHKFHDRVKKFAFEDHAPPKIEQIQPFCESVHTWLNEDSRNVAAVHCKAGKGRTGTMICCYLLYSGQKATADEALKFYGTKRAHDEKGVTIPSQRRYVEYYAALVQGRLTYRATRVHVREVRMTPPPALNGGQCTLELVVSQVEPQFKASLGSHELRRHEASARVALQACTPLQGDVRVDVYCRQKMMMRKEKLFHFWFNTFFVTACVGAAPVPAPTDSPNLETFKLTLDKWQLDDAHKDKQHKLYSPEFKVELIIQKQPDSSTFSTQSLRAPSTPSSASTCSENDEHWDSGEGFLCTEPAGVHPHLYTLASDAILDDVTPPLYLSTVPPLHESVGFGVTPALHNEALGVTPPLYTFVPTRDVLSVTDSVLPLLCPKYQSDRTISEASPLYSMSKQDLASVTPALSYRSDCMKSSYSDKSVFEAPLLYAPCKSKQYSVTTLANESILTGVVPALSNSSVRDKSLCPYNYSHHKISQANIPDVSESFESKTSYSFSKNPSETPLYFVPFNNVLCKKLHALCNVQCSGKEQACSNIYKKNYKSPSNNLDQNTKDSELPYVNILCGHDAHRQYMCKNKNSDKNSEISDNDSLSISHTDRCGGLCKYKRSSDSDMYEMLHTTELCHKKPNCLHVDELSKPPIHNSSIDPYHETESSTNNKVYPNGNKHTTDLYVDNQNYPIDLDYPVNNDIYLPIDKNFPEKNTNAEFLENKPENSTECDPTKSKNDKKDKKCKDMSKARLLGDMRASWREFSGKFGENRKKKHKDD</sequence>
<feature type="non-terminal residue" evidence="27">
    <location>
        <position position="833"/>
    </location>
</feature>
<dbReference type="Pfam" id="PF10409">
    <property type="entry name" value="PTEN_C2"/>
    <property type="match status" value="1"/>
</dbReference>
<evidence type="ECO:0000256" key="12">
    <source>
        <dbReference type="ARBA" id="ARBA00034256"/>
    </source>
</evidence>
<evidence type="ECO:0000256" key="10">
    <source>
        <dbReference type="ARBA" id="ARBA00023098"/>
    </source>
</evidence>
<evidence type="ECO:0000256" key="3">
    <source>
        <dbReference type="ARBA" id="ARBA00007881"/>
    </source>
</evidence>
<dbReference type="SMART" id="SM01301">
    <property type="entry name" value="PTPlike_phytase"/>
    <property type="match status" value="1"/>
</dbReference>
<dbReference type="PANTHER" id="PTHR12305:SF81">
    <property type="entry name" value="PHOSPHATIDYLINOSITOL 3,4,5-TRISPHOSPHATE 3-PHOSPHATASE AND DUAL-SPECIFICITY PROTEIN PHOSPHATASE PTEN"/>
    <property type="match status" value="1"/>
</dbReference>
<dbReference type="GO" id="GO:0005886">
    <property type="term" value="C:plasma membrane"/>
    <property type="evidence" value="ECO:0007669"/>
    <property type="project" value="TreeGrafter"/>
</dbReference>
<feature type="compositionally biased region" description="Low complexity" evidence="22">
    <location>
        <begin position="342"/>
        <end position="351"/>
    </location>
</feature>
<feature type="domain" description="Phosphatase tensin-type" evidence="25">
    <location>
        <begin position="7"/>
        <end position="178"/>
    </location>
</feature>
<evidence type="ECO:0000256" key="13">
    <source>
        <dbReference type="ARBA" id="ARBA00034268"/>
    </source>
</evidence>
<evidence type="ECO:0000256" key="11">
    <source>
        <dbReference type="ARBA" id="ARBA00023273"/>
    </source>
</evidence>
<evidence type="ECO:0000256" key="23">
    <source>
        <dbReference type="SAM" id="Phobius"/>
    </source>
</evidence>
<dbReference type="SUPFAM" id="SSF49562">
    <property type="entry name" value="C2 domain (Calcium/lipid-binding domain, CaLB)"/>
    <property type="match status" value="1"/>
</dbReference>
<evidence type="ECO:0000313" key="27">
    <source>
        <dbReference type="EMBL" id="CAH0725505.1"/>
    </source>
</evidence>
<dbReference type="Gene3D" id="3.90.190.10">
    <property type="entry name" value="Protein tyrosine phosphatase superfamily"/>
    <property type="match status" value="1"/>
</dbReference>
<dbReference type="SMART" id="SM00404">
    <property type="entry name" value="PTPc_motif"/>
    <property type="match status" value="1"/>
</dbReference>
<dbReference type="Gene3D" id="2.60.40.1110">
    <property type="match status" value="1"/>
</dbReference>
<evidence type="ECO:0000256" key="18">
    <source>
        <dbReference type="ARBA" id="ARBA00044309"/>
    </source>
</evidence>
<dbReference type="InterPro" id="IPR014020">
    <property type="entry name" value="Tensin_C2-dom"/>
</dbReference>
<dbReference type="PROSITE" id="PS51182">
    <property type="entry name" value="C2_TENSIN"/>
    <property type="match status" value="1"/>
</dbReference>
<evidence type="ECO:0000256" key="8">
    <source>
        <dbReference type="ARBA" id="ARBA00022801"/>
    </source>
</evidence>
<dbReference type="Proteomes" id="UP000838878">
    <property type="component" value="Chromosome 5"/>
</dbReference>
<evidence type="ECO:0000313" key="28">
    <source>
        <dbReference type="Proteomes" id="UP000838878"/>
    </source>
</evidence>
<keyword evidence="8" id="KW-0378">Hydrolase</keyword>
<evidence type="ECO:0000256" key="1">
    <source>
        <dbReference type="ARBA" id="ARBA00004487"/>
    </source>
</evidence>
<keyword evidence="23" id="KW-1133">Transmembrane helix</keyword>
<evidence type="ECO:0000259" key="24">
    <source>
        <dbReference type="PROSITE" id="PS50056"/>
    </source>
</evidence>
<comment type="catalytic activity">
    <reaction evidence="15">
        <text>1D-myo-inositol 1,3,4,5-tetrakisphosphate + H2O = 1D-myo-inositol 1,4,5-trisphosphate + phosphate</text>
        <dbReference type="Rhea" id="RHEA:77155"/>
        <dbReference type="ChEBI" id="CHEBI:15377"/>
        <dbReference type="ChEBI" id="CHEBI:43474"/>
        <dbReference type="ChEBI" id="CHEBI:57895"/>
        <dbReference type="ChEBI" id="CHEBI:203600"/>
    </reaction>
    <physiologicalReaction direction="left-to-right" evidence="15">
        <dbReference type="Rhea" id="RHEA:77156"/>
    </physiologicalReaction>
</comment>
<dbReference type="GO" id="GO:0016314">
    <property type="term" value="F:phosphatidylinositol-3,4,5-trisphosphate 3-phosphatase activity"/>
    <property type="evidence" value="ECO:0007669"/>
    <property type="project" value="UniProtKB-EC"/>
</dbReference>
<dbReference type="GO" id="GO:0005634">
    <property type="term" value="C:nucleus"/>
    <property type="evidence" value="ECO:0007669"/>
    <property type="project" value="TreeGrafter"/>
</dbReference>
<keyword evidence="11" id="KW-0966">Cell projection</keyword>
<dbReference type="GO" id="GO:0043005">
    <property type="term" value="C:neuron projection"/>
    <property type="evidence" value="ECO:0007669"/>
    <property type="project" value="UniProtKB-SubCell"/>
</dbReference>
<evidence type="ECO:0000256" key="9">
    <source>
        <dbReference type="ARBA" id="ARBA00022912"/>
    </source>
</evidence>
<comment type="similarity">
    <text evidence="3">Belongs to the PTEN phosphatase protein family.</text>
</comment>
<dbReference type="InterPro" id="IPR051281">
    <property type="entry name" value="Dual-spec_lipid-protein_phosph"/>
</dbReference>
<dbReference type="Pfam" id="PF22784">
    <property type="entry name" value="PTP-SAK"/>
    <property type="match status" value="1"/>
</dbReference>
<reference evidence="27" key="1">
    <citation type="submission" date="2021-12" db="EMBL/GenBank/DDBJ databases">
        <authorList>
            <person name="Martin H S."/>
        </authorList>
    </citation>
    <scope>NUCLEOTIDE SEQUENCE</scope>
</reference>
<evidence type="ECO:0000259" key="25">
    <source>
        <dbReference type="PROSITE" id="PS51181"/>
    </source>
</evidence>
<feature type="transmembrane region" description="Helical" evidence="23">
    <location>
        <begin position="264"/>
        <end position="283"/>
    </location>
</feature>
<dbReference type="InterPro" id="IPR016130">
    <property type="entry name" value="Tyr_Pase_AS"/>
</dbReference>
<feature type="domain" description="C2 tensin-type" evidence="26">
    <location>
        <begin position="181"/>
        <end position="329"/>
    </location>
</feature>
<comment type="catalytic activity">
    <reaction evidence="17">
        <text>1D-myo-inositol 1,3,4,5,6-pentakisphosphate + H2O = 1D-myo-inositol 1,4,5,6-tetrakisphosphate + phosphate</text>
        <dbReference type="Rhea" id="RHEA:77143"/>
        <dbReference type="ChEBI" id="CHEBI:15377"/>
        <dbReference type="ChEBI" id="CHEBI:43474"/>
        <dbReference type="ChEBI" id="CHEBI:57627"/>
        <dbReference type="ChEBI" id="CHEBI:57733"/>
    </reaction>
    <physiologicalReaction direction="left-to-right" evidence="17">
        <dbReference type="Rhea" id="RHEA:77144"/>
    </physiologicalReaction>
</comment>
<dbReference type="PANTHER" id="PTHR12305">
    <property type="entry name" value="PHOSPHATASE WITH HOMOLOGY TO TENSIN"/>
    <property type="match status" value="1"/>
</dbReference>
<dbReference type="GO" id="GO:0004725">
    <property type="term" value="F:protein tyrosine phosphatase activity"/>
    <property type="evidence" value="ECO:0007669"/>
    <property type="project" value="UniProtKB-EC"/>
</dbReference>
<keyword evidence="7" id="KW-0963">Cytoplasm</keyword>
<dbReference type="GO" id="GO:0004722">
    <property type="term" value="F:protein serine/threonine phosphatase activity"/>
    <property type="evidence" value="ECO:0007669"/>
    <property type="project" value="UniProtKB-EC"/>
</dbReference>
<evidence type="ECO:0000256" key="22">
    <source>
        <dbReference type="SAM" id="MobiDB-lite"/>
    </source>
</evidence>
<dbReference type="PROSITE" id="PS51181">
    <property type="entry name" value="PPASE_TENSIN"/>
    <property type="match status" value="1"/>
</dbReference>
<evidence type="ECO:0000256" key="4">
    <source>
        <dbReference type="ARBA" id="ARBA00013015"/>
    </source>
</evidence>
<protein>
    <recommendedName>
        <fullName evidence="14">Phosphatidylinositol 3,4,5-trisphosphate 3-phosphatase and dual-specificity protein phosphatase PTEN</fullName>
        <ecNumber evidence="6">3.1.3.16</ecNumber>
        <ecNumber evidence="5">3.1.3.48</ecNumber>
        <ecNumber evidence="4">3.1.3.67</ecNumber>
    </recommendedName>
    <alternativeName>
        <fullName evidence="18">Inositol polyphosphate 3-phosphatase</fullName>
    </alternativeName>
</protein>
<dbReference type="FunFam" id="3.90.190.10:FF:000029">
    <property type="entry name" value="Phosphatidylinositol 3,4,5-trisphosphate 3-phosphatase and dual-specificity protein phosphatase PTEN"/>
    <property type="match status" value="1"/>
</dbReference>
<proteinExistence type="inferred from homology"/>
<evidence type="ECO:0000259" key="26">
    <source>
        <dbReference type="PROSITE" id="PS51182"/>
    </source>
</evidence>
<evidence type="ECO:0000256" key="19">
    <source>
        <dbReference type="ARBA" id="ARBA00047986"/>
    </source>
</evidence>
<keyword evidence="28" id="KW-1185">Reference proteome</keyword>
<feature type="domain" description="Tyrosine specific protein phosphatases" evidence="24">
    <location>
        <begin position="95"/>
        <end position="152"/>
    </location>
</feature>
<dbReference type="SUPFAM" id="SSF52799">
    <property type="entry name" value="(Phosphotyrosine protein) phosphatases II"/>
    <property type="match status" value="1"/>
</dbReference>
<evidence type="ECO:0000256" key="20">
    <source>
        <dbReference type="ARBA" id="ARBA00048832"/>
    </source>
</evidence>
<dbReference type="PROSITE" id="PS50056">
    <property type="entry name" value="TYR_PHOSPHATASE_2"/>
    <property type="match status" value="1"/>
</dbReference>
<dbReference type="EC" id="3.1.3.16" evidence="6"/>
<comment type="catalytic activity">
    <reaction evidence="20">
        <text>O-phospho-L-threonyl-[protein] + H2O = L-threonyl-[protein] + phosphate</text>
        <dbReference type="Rhea" id="RHEA:47004"/>
        <dbReference type="Rhea" id="RHEA-COMP:11060"/>
        <dbReference type="Rhea" id="RHEA-COMP:11605"/>
        <dbReference type="ChEBI" id="CHEBI:15377"/>
        <dbReference type="ChEBI" id="CHEBI:30013"/>
        <dbReference type="ChEBI" id="CHEBI:43474"/>
        <dbReference type="ChEBI" id="CHEBI:61977"/>
        <dbReference type="EC" id="3.1.3.16"/>
    </reaction>
    <physiologicalReaction direction="left-to-right" evidence="20">
        <dbReference type="Rhea" id="RHEA:47005"/>
    </physiologicalReaction>
</comment>
<accession>A0A8J9YG90</accession>
<keyword evidence="9" id="KW-0904">Protein phosphatase</keyword>
<dbReference type="InterPro" id="IPR035892">
    <property type="entry name" value="C2_domain_sf"/>
</dbReference>
<dbReference type="GO" id="GO:0050793">
    <property type="term" value="P:regulation of developmental process"/>
    <property type="evidence" value="ECO:0007669"/>
    <property type="project" value="UniProtKB-ARBA"/>
</dbReference>
<evidence type="ECO:0000256" key="5">
    <source>
        <dbReference type="ARBA" id="ARBA00013064"/>
    </source>
</evidence>
<dbReference type="InterPro" id="IPR029021">
    <property type="entry name" value="Prot-tyrosine_phosphatase-like"/>
</dbReference>
<evidence type="ECO:0000256" key="2">
    <source>
        <dbReference type="ARBA" id="ARBA00004496"/>
    </source>
</evidence>
<evidence type="ECO:0000256" key="17">
    <source>
        <dbReference type="ARBA" id="ARBA00043762"/>
    </source>
</evidence>
<feature type="region of interest" description="Disordered" evidence="22">
    <location>
        <begin position="778"/>
        <end position="803"/>
    </location>
</feature>
<keyword evidence="10" id="KW-0443">Lipid metabolism</keyword>
<dbReference type="InterPro" id="IPR029023">
    <property type="entry name" value="Tensin_phosphatase"/>
</dbReference>
<keyword evidence="23" id="KW-0472">Membrane</keyword>
<dbReference type="InterPro" id="IPR057023">
    <property type="entry name" value="PTP-SAK"/>
</dbReference>
<gene>
    <name evidence="27" type="ORF">BINO364_LOCUS11081</name>
</gene>
<evidence type="ECO:0000256" key="7">
    <source>
        <dbReference type="ARBA" id="ARBA00022490"/>
    </source>
</evidence>
<dbReference type="EC" id="3.1.3.48" evidence="5"/>
<evidence type="ECO:0000256" key="6">
    <source>
        <dbReference type="ARBA" id="ARBA00013081"/>
    </source>
</evidence>
<dbReference type="GO" id="GO:0005829">
    <property type="term" value="C:cytosol"/>
    <property type="evidence" value="ECO:0007669"/>
    <property type="project" value="TreeGrafter"/>
</dbReference>
<organism evidence="27 28">
    <name type="scientific">Brenthis ino</name>
    <name type="common">lesser marbled fritillary</name>
    <dbReference type="NCBI Taxonomy" id="405034"/>
    <lineage>
        <taxon>Eukaryota</taxon>
        <taxon>Metazoa</taxon>
        <taxon>Ecdysozoa</taxon>
        <taxon>Arthropoda</taxon>
        <taxon>Hexapoda</taxon>
        <taxon>Insecta</taxon>
        <taxon>Pterygota</taxon>
        <taxon>Neoptera</taxon>
        <taxon>Endopterygota</taxon>
        <taxon>Lepidoptera</taxon>
        <taxon>Glossata</taxon>
        <taxon>Ditrysia</taxon>
        <taxon>Papilionoidea</taxon>
        <taxon>Nymphalidae</taxon>
        <taxon>Heliconiinae</taxon>
        <taxon>Argynnini</taxon>
        <taxon>Brenthis</taxon>
    </lineage>
</organism>
<comment type="catalytic activity">
    <reaction evidence="13">
        <text>1,2-dioctanoyl-sn-glycero-3-phospho-(1D-myo-inositol-3,4,5-trisphosphate) + H2O = 1,2-dioctanoyl-sn-glycero-3-phospho-(1D-myo-inositol-4,5-bisphosphate) + phosphate</text>
        <dbReference type="Rhea" id="RHEA:43552"/>
        <dbReference type="ChEBI" id="CHEBI:15377"/>
        <dbReference type="ChEBI" id="CHEBI:43474"/>
        <dbReference type="ChEBI" id="CHEBI:83416"/>
        <dbReference type="ChEBI" id="CHEBI:83419"/>
    </reaction>
    <physiologicalReaction direction="left-to-right" evidence="13">
        <dbReference type="Rhea" id="RHEA:43553"/>
    </physiologicalReaction>
</comment>